<accession>A0A1Q9DR02</accession>
<protein>
    <submittedName>
        <fullName evidence="2">Uncharacterized protein</fullName>
    </submittedName>
</protein>
<dbReference type="AlphaFoldDB" id="A0A1Q9DR02"/>
<name>A0A1Q9DR02_SYMMI</name>
<dbReference type="EMBL" id="LSRX01000427">
    <property type="protein sequence ID" value="OLP97607.1"/>
    <property type="molecule type" value="Genomic_DNA"/>
</dbReference>
<evidence type="ECO:0000256" key="1">
    <source>
        <dbReference type="SAM" id="MobiDB-lite"/>
    </source>
</evidence>
<evidence type="ECO:0000313" key="2">
    <source>
        <dbReference type="EMBL" id="OLP97607.1"/>
    </source>
</evidence>
<dbReference type="Proteomes" id="UP000186817">
    <property type="component" value="Unassembled WGS sequence"/>
</dbReference>
<feature type="region of interest" description="Disordered" evidence="1">
    <location>
        <begin position="26"/>
        <end position="74"/>
    </location>
</feature>
<feature type="region of interest" description="Disordered" evidence="1">
    <location>
        <begin position="89"/>
        <end position="125"/>
    </location>
</feature>
<sequence>MQRLRVSLPPRAEIRLFDWLSYATEGTEQVAQPSGPPPSTPNFPAAPSYSSSIYAEGPNLSRGPSTPNSPIPLDFEYERGSQQVLKVVSRETGPGNTNQGRPGGENGRGVKAVSGKGSEGEGGDGVESSIAAFRFHAKEESSIGLLVDNKTEKRKESLQSAAYPSHYVISDGQPRQIRLARYQKQSLAPWPHVVDCPNVPDVQAERGWSRRRPALMLRSDLVVESLVVTLLTNMC</sequence>
<keyword evidence="3" id="KW-1185">Reference proteome</keyword>
<evidence type="ECO:0000313" key="3">
    <source>
        <dbReference type="Proteomes" id="UP000186817"/>
    </source>
</evidence>
<feature type="compositionally biased region" description="Low complexity" evidence="1">
    <location>
        <begin position="42"/>
        <end position="55"/>
    </location>
</feature>
<gene>
    <name evidence="2" type="ORF">AK812_SmicGene20037</name>
</gene>
<comment type="caution">
    <text evidence="2">The sequence shown here is derived from an EMBL/GenBank/DDBJ whole genome shotgun (WGS) entry which is preliminary data.</text>
</comment>
<proteinExistence type="predicted"/>
<reference evidence="2 3" key="1">
    <citation type="submission" date="2016-02" db="EMBL/GenBank/DDBJ databases">
        <title>Genome analysis of coral dinoflagellate symbionts highlights evolutionary adaptations to a symbiotic lifestyle.</title>
        <authorList>
            <person name="Aranda M."/>
            <person name="Li Y."/>
            <person name="Liew Y.J."/>
            <person name="Baumgarten S."/>
            <person name="Simakov O."/>
            <person name="Wilson M."/>
            <person name="Piel J."/>
            <person name="Ashoor H."/>
            <person name="Bougouffa S."/>
            <person name="Bajic V.B."/>
            <person name="Ryu T."/>
            <person name="Ravasi T."/>
            <person name="Bayer T."/>
            <person name="Micklem G."/>
            <person name="Kim H."/>
            <person name="Bhak J."/>
            <person name="Lajeunesse T.C."/>
            <person name="Voolstra C.R."/>
        </authorList>
    </citation>
    <scope>NUCLEOTIDE SEQUENCE [LARGE SCALE GENOMIC DNA]</scope>
    <source>
        <strain evidence="2 3">CCMP2467</strain>
    </source>
</reference>
<organism evidence="2 3">
    <name type="scientific">Symbiodinium microadriaticum</name>
    <name type="common">Dinoflagellate</name>
    <name type="synonym">Zooxanthella microadriatica</name>
    <dbReference type="NCBI Taxonomy" id="2951"/>
    <lineage>
        <taxon>Eukaryota</taxon>
        <taxon>Sar</taxon>
        <taxon>Alveolata</taxon>
        <taxon>Dinophyceae</taxon>
        <taxon>Suessiales</taxon>
        <taxon>Symbiodiniaceae</taxon>
        <taxon>Symbiodinium</taxon>
    </lineage>
</organism>
<dbReference type="OrthoDB" id="10329021at2759"/>